<dbReference type="Proteomes" id="UP000094527">
    <property type="component" value="Unassembled WGS sequence"/>
</dbReference>
<dbReference type="OMA" id="YSKACIA"/>
<evidence type="ECO:0000256" key="1">
    <source>
        <dbReference type="ARBA" id="ARBA00023002"/>
    </source>
</evidence>
<dbReference type="InterPro" id="IPR036291">
    <property type="entry name" value="NAD(P)-bd_dom_sf"/>
</dbReference>
<dbReference type="InterPro" id="IPR002347">
    <property type="entry name" value="SDR_fam"/>
</dbReference>
<proteinExistence type="predicted"/>
<dbReference type="PRINTS" id="PR00081">
    <property type="entry name" value="GDHRDH"/>
</dbReference>
<dbReference type="AlphaFoldDB" id="A0A1D2MHP3"/>
<keyword evidence="1" id="KW-0560">Oxidoreductase</keyword>
<protein>
    <submittedName>
        <fullName evidence="2">Dehydrogenase/reductase SDR family member on chromosome X</fullName>
    </submittedName>
</protein>
<evidence type="ECO:0000313" key="2">
    <source>
        <dbReference type="EMBL" id="ODM92422.1"/>
    </source>
</evidence>
<dbReference type="PANTHER" id="PTHR43157:SF31">
    <property type="entry name" value="PHOSPHATIDYLINOSITOL-GLYCAN BIOSYNTHESIS CLASS F PROTEIN"/>
    <property type="match status" value="1"/>
</dbReference>
<dbReference type="OrthoDB" id="191139at2759"/>
<comment type="caution">
    <text evidence="2">The sequence shown here is derived from an EMBL/GenBank/DDBJ whole genome shotgun (WGS) entry which is preliminary data.</text>
</comment>
<evidence type="ECO:0000313" key="3">
    <source>
        <dbReference type="Proteomes" id="UP000094527"/>
    </source>
</evidence>
<dbReference type="Pfam" id="PF00106">
    <property type="entry name" value="adh_short"/>
    <property type="match status" value="1"/>
</dbReference>
<dbReference type="GO" id="GO:0016491">
    <property type="term" value="F:oxidoreductase activity"/>
    <property type="evidence" value="ECO:0007669"/>
    <property type="project" value="UniProtKB-KW"/>
</dbReference>
<dbReference type="Gene3D" id="3.40.50.720">
    <property type="entry name" value="NAD(P)-binding Rossmann-like Domain"/>
    <property type="match status" value="1"/>
</dbReference>
<dbReference type="SUPFAM" id="SSF51735">
    <property type="entry name" value="NAD(P)-binding Rossmann-fold domains"/>
    <property type="match status" value="1"/>
</dbReference>
<accession>A0A1D2MHP3</accession>
<dbReference type="STRING" id="48709.A0A1D2MHP3"/>
<gene>
    <name evidence="2" type="ORF">Ocin01_14263</name>
</gene>
<sequence>MTFSSLKNYGTMESTAVNNDSSNNIGPGKGFLNLLKRIWYHLLVLFIGGKWSLIETFTRHRKLQDDETHQRVRAETAVITGGARGIGAEVVRQCLQLNMHVIIGCRKPSAGETLIQKLRDEGVSSGTAEALPLDLNSLNSVRDFAQCILNKNVPVHYLLNNAGVMFHPFQLTTDGIEAQFQTNYLSHFLLTNLLLPALNQGGQSDKPSRVINVSSAAQYGGQLDFNNIDMKHEHSPHMAYMSSKLMQVISTVDLNRRFQEKKMNVRIYALHPGVVRTDLYEHVCWVNFFGRLLNVMFKTPEQGADGIMFVAVSQNVSADGGTFYANCTQQAVNPLAFNRDVQDRLYNISTDLCQLNSSETTASKSCSENITLELNK</sequence>
<keyword evidence="3" id="KW-1185">Reference proteome</keyword>
<dbReference type="PANTHER" id="PTHR43157">
    <property type="entry name" value="PHOSPHATIDYLINOSITOL-GLYCAN BIOSYNTHESIS CLASS F PROTEIN-RELATED"/>
    <property type="match status" value="1"/>
</dbReference>
<reference evidence="2 3" key="1">
    <citation type="journal article" date="2016" name="Genome Biol. Evol.">
        <title>Gene Family Evolution Reflects Adaptation to Soil Environmental Stressors in the Genome of the Collembolan Orchesella cincta.</title>
        <authorList>
            <person name="Faddeeva-Vakhrusheva A."/>
            <person name="Derks M.F."/>
            <person name="Anvar S.Y."/>
            <person name="Agamennone V."/>
            <person name="Suring W."/>
            <person name="Smit S."/>
            <person name="van Straalen N.M."/>
            <person name="Roelofs D."/>
        </authorList>
    </citation>
    <scope>NUCLEOTIDE SEQUENCE [LARGE SCALE GENOMIC DNA]</scope>
    <source>
        <tissue evidence="2">Mixed pool</tissue>
    </source>
</reference>
<organism evidence="2 3">
    <name type="scientific">Orchesella cincta</name>
    <name type="common">Springtail</name>
    <name type="synonym">Podura cincta</name>
    <dbReference type="NCBI Taxonomy" id="48709"/>
    <lineage>
        <taxon>Eukaryota</taxon>
        <taxon>Metazoa</taxon>
        <taxon>Ecdysozoa</taxon>
        <taxon>Arthropoda</taxon>
        <taxon>Hexapoda</taxon>
        <taxon>Collembola</taxon>
        <taxon>Entomobryomorpha</taxon>
        <taxon>Entomobryoidea</taxon>
        <taxon>Orchesellidae</taxon>
        <taxon>Orchesellinae</taxon>
        <taxon>Orchesella</taxon>
    </lineage>
</organism>
<dbReference type="EMBL" id="LJIJ01001235">
    <property type="protein sequence ID" value="ODM92422.1"/>
    <property type="molecule type" value="Genomic_DNA"/>
</dbReference>
<name>A0A1D2MHP3_ORCCI</name>